<dbReference type="Gene3D" id="1.20.1730.10">
    <property type="entry name" value="Sodium/glucose cotransporter"/>
    <property type="match status" value="1"/>
</dbReference>
<keyword evidence="5 7" id="KW-0472">Membrane</keyword>
<feature type="transmembrane region" description="Helical" evidence="7">
    <location>
        <begin position="129"/>
        <end position="150"/>
    </location>
</feature>
<reference evidence="8 9" key="1">
    <citation type="submission" date="2016-10" db="EMBL/GenBank/DDBJ databases">
        <authorList>
            <person name="Varghese N."/>
            <person name="Submissions S."/>
        </authorList>
    </citation>
    <scope>NUCLEOTIDE SEQUENCE [LARGE SCALE GENOMIC DNA]</scope>
    <source>
        <strain evidence="9">YIM D21,KCTC 23444,ACCC 10710</strain>
    </source>
</reference>
<evidence type="ECO:0000313" key="8">
    <source>
        <dbReference type="EMBL" id="SFD73528.1"/>
    </source>
</evidence>
<dbReference type="PANTHER" id="PTHR11819:SF195">
    <property type="entry name" value="SODIUM_GLUCOSE COTRANSPORTER 4"/>
    <property type="match status" value="1"/>
</dbReference>
<keyword evidence="4 7" id="KW-1133">Transmembrane helix</keyword>
<feature type="transmembrane region" description="Helical" evidence="7">
    <location>
        <begin position="512"/>
        <end position="530"/>
    </location>
</feature>
<feature type="transmembrane region" description="Helical" evidence="7">
    <location>
        <begin position="90"/>
        <end position="108"/>
    </location>
</feature>
<dbReference type="NCBIfam" id="TIGR00813">
    <property type="entry name" value="sss"/>
    <property type="match status" value="1"/>
</dbReference>
<feature type="transmembrane region" description="Helical" evidence="7">
    <location>
        <begin position="454"/>
        <end position="476"/>
    </location>
</feature>
<dbReference type="PROSITE" id="PS50283">
    <property type="entry name" value="NA_SOLUT_SYMP_3"/>
    <property type="match status" value="1"/>
</dbReference>
<dbReference type="Proteomes" id="UP000325289">
    <property type="component" value="Unassembled WGS sequence"/>
</dbReference>
<dbReference type="CDD" id="cd10329">
    <property type="entry name" value="SLC5sbd_SGLT1-like"/>
    <property type="match status" value="1"/>
</dbReference>
<dbReference type="Pfam" id="PF00474">
    <property type="entry name" value="SSF"/>
    <property type="match status" value="1"/>
</dbReference>
<dbReference type="AlphaFoldDB" id="A0A1I1UV31"/>
<evidence type="ECO:0000256" key="6">
    <source>
        <dbReference type="RuleBase" id="RU362091"/>
    </source>
</evidence>
<organism evidence="8 9">
    <name type="scientific">Roseivivax sediminis</name>
    <dbReference type="NCBI Taxonomy" id="936889"/>
    <lineage>
        <taxon>Bacteria</taxon>
        <taxon>Pseudomonadati</taxon>
        <taxon>Pseudomonadota</taxon>
        <taxon>Alphaproteobacteria</taxon>
        <taxon>Rhodobacterales</taxon>
        <taxon>Roseobacteraceae</taxon>
        <taxon>Roseivivax</taxon>
    </lineage>
</organism>
<evidence type="ECO:0000256" key="5">
    <source>
        <dbReference type="ARBA" id="ARBA00023136"/>
    </source>
</evidence>
<proteinExistence type="inferred from homology"/>
<comment type="similarity">
    <text evidence="2 6">Belongs to the sodium:solute symporter (SSF) (TC 2.A.21) family.</text>
</comment>
<feature type="transmembrane region" description="Helical" evidence="7">
    <location>
        <begin position="192"/>
        <end position="210"/>
    </location>
</feature>
<feature type="transmembrane region" description="Helical" evidence="7">
    <location>
        <begin position="430"/>
        <end position="448"/>
    </location>
</feature>
<dbReference type="GO" id="GO:0005886">
    <property type="term" value="C:plasma membrane"/>
    <property type="evidence" value="ECO:0007669"/>
    <property type="project" value="TreeGrafter"/>
</dbReference>
<sequence length="531" mass="57708">MEQSARQDVSNAITGLDITVLAIYFLIVIGIGVWVSRRTESGDDLFLAGRTLTWTVVGFSLFASNISSTTLIGLTGAAYTTGIATSAYEWMSGLPLIILAFIFAPLFFKARVTTIPEWLERRYDRRARLYFSAVTIVLTVIVDTAGGLYAGGVVVKTFFPDIPIWQTCVGLGIFAGIYTASGGLKAVVYTDVLQAVVLIFGCATMTYILFQGNDFSWQNVKDSMPNEDQLSLVLPRDNETLPWTGLFFGVPLLGFWYWVTNQYIVQRVLGARDLREAQRGAILGGFLKIIPMFIMVLPGAMAITVVPDLSNADMVFPTITTTVLPAGLTGLVLAGLVAAIMSSVDSTLNSSSTLIGHDFMNIADRDPSEQRRIGQITTLVLMVIAILWAPFIDDMGGLWDYLQQAFSVLVPPVVAIFILGALWKRGTDTAAFTTLWAGHAIAIAVFIATQLDYWPIHFTANVGLMTLVSCVIYAAVSLAGSHGAQEEYEGATWTPELATEALRDDAPVYANVKIWAALLGAAMLAILVLFW</sequence>
<feature type="transmembrane region" description="Helical" evidence="7">
    <location>
        <begin position="56"/>
        <end position="78"/>
    </location>
</feature>
<dbReference type="RefSeq" id="WP_149754848.1">
    <property type="nucleotide sequence ID" value="NZ_FOMS01000002.1"/>
</dbReference>
<feature type="transmembrane region" description="Helical" evidence="7">
    <location>
        <begin position="12"/>
        <end position="35"/>
    </location>
</feature>
<accession>A0A1I1UV31</accession>
<name>A0A1I1UV31_9RHOB</name>
<evidence type="ECO:0000256" key="7">
    <source>
        <dbReference type="SAM" id="Phobius"/>
    </source>
</evidence>
<dbReference type="GO" id="GO:0005412">
    <property type="term" value="F:D-glucose:sodium symporter activity"/>
    <property type="evidence" value="ECO:0007669"/>
    <property type="project" value="TreeGrafter"/>
</dbReference>
<feature type="transmembrane region" description="Helical" evidence="7">
    <location>
        <begin position="404"/>
        <end position="423"/>
    </location>
</feature>
<keyword evidence="3 7" id="KW-0812">Transmembrane</keyword>
<gene>
    <name evidence="8" type="ORF">SAMN04515678_102487</name>
</gene>
<evidence type="ECO:0000256" key="2">
    <source>
        <dbReference type="ARBA" id="ARBA00006434"/>
    </source>
</evidence>
<comment type="subcellular location">
    <subcellularLocation>
        <location evidence="1">Membrane</location>
        <topology evidence="1">Multi-pass membrane protein</topology>
    </subcellularLocation>
</comment>
<evidence type="ECO:0000256" key="3">
    <source>
        <dbReference type="ARBA" id="ARBA00022692"/>
    </source>
</evidence>
<evidence type="ECO:0000256" key="4">
    <source>
        <dbReference type="ARBA" id="ARBA00022989"/>
    </source>
</evidence>
<evidence type="ECO:0000256" key="1">
    <source>
        <dbReference type="ARBA" id="ARBA00004141"/>
    </source>
</evidence>
<dbReference type="InterPro" id="IPR038377">
    <property type="entry name" value="Na/Glc_symporter_sf"/>
</dbReference>
<dbReference type="OrthoDB" id="9814523at2"/>
<dbReference type="InterPro" id="IPR001734">
    <property type="entry name" value="Na/solute_symporter"/>
</dbReference>
<keyword evidence="9" id="KW-1185">Reference proteome</keyword>
<feature type="transmembrane region" description="Helical" evidence="7">
    <location>
        <begin position="323"/>
        <end position="344"/>
    </location>
</feature>
<protein>
    <submittedName>
        <fullName evidence="8">Solute:Na+ symporter, SSS family</fullName>
    </submittedName>
</protein>
<feature type="transmembrane region" description="Helical" evidence="7">
    <location>
        <begin position="280"/>
        <end position="303"/>
    </location>
</feature>
<dbReference type="EMBL" id="FOMS01000002">
    <property type="protein sequence ID" value="SFD73528.1"/>
    <property type="molecule type" value="Genomic_DNA"/>
</dbReference>
<feature type="transmembrane region" description="Helical" evidence="7">
    <location>
        <begin position="373"/>
        <end position="392"/>
    </location>
</feature>
<feature type="transmembrane region" description="Helical" evidence="7">
    <location>
        <begin position="162"/>
        <end position="180"/>
    </location>
</feature>
<evidence type="ECO:0000313" key="9">
    <source>
        <dbReference type="Proteomes" id="UP000325289"/>
    </source>
</evidence>
<feature type="transmembrane region" description="Helical" evidence="7">
    <location>
        <begin position="240"/>
        <end position="259"/>
    </location>
</feature>
<dbReference type="PANTHER" id="PTHR11819">
    <property type="entry name" value="SOLUTE CARRIER FAMILY 5"/>
    <property type="match status" value="1"/>
</dbReference>